<accession>A0A6P7TL04</accession>
<dbReference type="Gene3D" id="3.30.420.10">
    <property type="entry name" value="Ribonuclease H-like superfamily/Ribonuclease H"/>
    <property type="match status" value="1"/>
</dbReference>
<evidence type="ECO:0000313" key="2">
    <source>
        <dbReference type="RefSeq" id="XP_029652599.1"/>
    </source>
</evidence>
<reference evidence="2" key="1">
    <citation type="submission" date="2025-08" db="UniProtKB">
        <authorList>
            <consortium name="RefSeq"/>
        </authorList>
    </citation>
    <scope>IDENTIFICATION</scope>
</reference>
<protein>
    <submittedName>
        <fullName evidence="2">Uncharacterized protein LOC115225783</fullName>
    </submittedName>
</protein>
<dbReference type="GO" id="GO:0003676">
    <property type="term" value="F:nucleic acid binding"/>
    <property type="evidence" value="ECO:0007669"/>
    <property type="project" value="InterPro"/>
</dbReference>
<dbReference type="PANTHER" id="PTHR46068">
    <property type="entry name" value="PROTEIN CBG27172"/>
    <property type="match status" value="1"/>
</dbReference>
<dbReference type="RefSeq" id="XP_029652599.1">
    <property type="nucleotide sequence ID" value="XM_029796739.1"/>
</dbReference>
<dbReference type="AlphaFoldDB" id="A0A6P7TL04"/>
<sequence>MLEKNEAKKVLAWSDGKIFTVKAVTNRQNDGIYARNAGDFSKSSRRHLRHQKSSSLMVWAAVAFDSSKSLLIFIEAGVKVNGEVYVEMLDEKVLPSGKKTFGDRYIFTQDWVPDHTSRLTKKSCQEHFSGFGDKKIWPPITPDISPMDFPIWSILESNVSASPYSNVSDLKKALLSSWVKLNQEAVGRS</sequence>
<proteinExistence type="predicted"/>
<organism evidence="1 2">
    <name type="scientific">Octopus sinensis</name>
    <name type="common">East Asian common octopus</name>
    <dbReference type="NCBI Taxonomy" id="2607531"/>
    <lineage>
        <taxon>Eukaryota</taxon>
        <taxon>Metazoa</taxon>
        <taxon>Spiralia</taxon>
        <taxon>Lophotrochozoa</taxon>
        <taxon>Mollusca</taxon>
        <taxon>Cephalopoda</taxon>
        <taxon>Coleoidea</taxon>
        <taxon>Octopodiformes</taxon>
        <taxon>Octopoda</taxon>
        <taxon>Incirrata</taxon>
        <taxon>Octopodidae</taxon>
        <taxon>Octopus</taxon>
    </lineage>
</organism>
<dbReference type="Proteomes" id="UP000515154">
    <property type="component" value="Linkage group LG2"/>
</dbReference>
<evidence type="ECO:0000313" key="1">
    <source>
        <dbReference type="Proteomes" id="UP000515154"/>
    </source>
</evidence>
<gene>
    <name evidence="2" type="primary">LOC115225783</name>
</gene>
<name>A0A6P7TL04_9MOLL</name>
<dbReference type="InterPro" id="IPR036397">
    <property type="entry name" value="RNaseH_sf"/>
</dbReference>
<dbReference type="PANTHER" id="PTHR46068:SF1">
    <property type="entry name" value="TRANSPOSASE IS30-LIKE HTH DOMAIN-CONTAINING PROTEIN"/>
    <property type="match status" value="1"/>
</dbReference>
<keyword evidence="1" id="KW-1185">Reference proteome</keyword>
<dbReference type="KEGG" id="osn:115225783"/>